<dbReference type="InterPro" id="IPR014044">
    <property type="entry name" value="CAP_dom"/>
</dbReference>
<sequence>MSVPRSLAALLVATAASTALTAAPASASAAPSTMRAAVIKLTNAERAKAGCSALKRNAALGDAAQRHSADMAKHHFVGHDGSSGSTMTSRAETAGYTGWRALAENVAGGQRTAAAVVKAWMKSPDHRANVVNCSLKHIGVGYVKKDGRAYWTQDFGSKS</sequence>
<dbReference type="Gene3D" id="3.40.33.10">
    <property type="entry name" value="CAP"/>
    <property type="match status" value="1"/>
</dbReference>
<reference evidence="3" key="2">
    <citation type="submission" date="2020-09" db="EMBL/GenBank/DDBJ databases">
        <authorList>
            <person name="Sun Q."/>
            <person name="Ohkuma M."/>
        </authorList>
    </citation>
    <scope>NUCLEOTIDE SEQUENCE</scope>
    <source>
        <strain evidence="3">JCM 4790</strain>
    </source>
</reference>
<dbReference type="PANTHER" id="PTHR31157">
    <property type="entry name" value="SCP DOMAIN-CONTAINING PROTEIN"/>
    <property type="match status" value="1"/>
</dbReference>
<dbReference type="PANTHER" id="PTHR31157:SF1">
    <property type="entry name" value="SCP DOMAIN-CONTAINING PROTEIN"/>
    <property type="match status" value="1"/>
</dbReference>
<evidence type="ECO:0000313" key="4">
    <source>
        <dbReference type="Proteomes" id="UP000619244"/>
    </source>
</evidence>
<reference evidence="3" key="1">
    <citation type="journal article" date="2014" name="Int. J. Syst. Evol. Microbiol.">
        <title>Complete genome sequence of Corynebacterium casei LMG S-19264T (=DSM 44701T), isolated from a smear-ripened cheese.</title>
        <authorList>
            <consortium name="US DOE Joint Genome Institute (JGI-PGF)"/>
            <person name="Walter F."/>
            <person name="Albersmeier A."/>
            <person name="Kalinowski J."/>
            <person name="Ruckert C."/>
        </authorList>
    </citation>
    <scope>NUCLEOTIDE SEQUENCE</scope>
    <source>
        <strain evidence="3">JCM 4790</strain>
    </source>
</reference>
<dbReference type="AlphaFoldDB" id="A0A918U2I7"/>
<keyword evidence="4" id="KW-1185">Reference proteome</keyword>
<accession>A0A918U2I7</accession>
<feature type="chain" id="PRO_5036837594" description="SCP domain-containing protein" evidence="1">
    <location>
        <begin position="30"/>
        <end position="159"/>
    </location>
</feature>
<organism evidence="3 4">
    <name type="scientific">Streptomyces minutiscleroticus</name>
    <dbReference type="NCBI Taxonomy" id="68238"/>
    <lineage>
        <taxon>Bacteria</taxon>
        <taxon>Bacillati</taxon>
        <taxon>Actinomycetota</taxon>
        <taxon>Actinomycetes</taxon>
        <taxon>Kitasatosporales</taxon>
        <taxon>Streptomycetaceae</taxon>
        <taxon>Streptomyces</taxon>
    </lineage>
</organism>
<comment type="caution">
    <text evidence="3">The sequence shown here is derived from an EMBL/GenBank/DDBJ whole genome shotgun (WGS) entry which is preliminary data.</text>
</comment>
<dbReference type="Proteomes" id="UP000619244">
    <property type="component" value="Unassembled WGS sequence"/>
</dbReference>
<gene>
    <name evidence="3" type="ORF">GCM10010358_43210</name>
</gene>
<protein>
    <recommendedName>
        <fullName evidence="2">SCP domain-containing protein</fullName>
    </recommendedName>
</protein>
<feature type="signal peptide" evidence="1">
    <location>
        <begin position="1"/>
        <end position="29"/>
    </location>
</feature>
<evidence type="ECO:0000256" key="1">
    <source>
        <dbReference type="SAM" id="SignalP"/>
    </source>
</evidence>
<dbReference type="InterPro" id="IPR035940">
    <property type="entry name" value="CAP_sf"/>
</dbReference>
<dbReference type="EMBL" id="BMVU01000021">
    <property type="protein sequence ID" value="GGX84373.1"/>
    <property type="molecule type" value="Genomic_DNA"/>
</dbReference>
<dbReference type="CDD" id="cd05379">
    <property type="entry name" value="CAP_bacterial"/>
    <property type="match status" value="1"/>
</dbReference>
<dbReference type="SUPFAM" id="SSF55797">
    <property type="entry name" value="PR-1-like"/>
    <property type="match status" value="1"/>
</dbReference>
<evidence type="ECO:0000259" key="2">
    <source>
        <dbReference type="Pfam" id="PF00188"/>
    </source>
</evidence>
<dbReference type="RefSeq" id="WP_190191931.1">
    <property type="nucleotide sequence ID" value="NZ_BMVU01000021.1"/>
</dbReference>
<name>A0A918U2I7_9ACTN</name>
<keyword evidence="1" id="KW-0732">Signal</keyword>
<evidence type="ECO:0000313" key="3">
    <source>
        <dbReference type="EMBL" id="GGX84373.1"/>
    </source>
</evidence>
<proteinExistence type="predicted"/>
<dbReference type="Pfam" id="PF00188">
    <property type="entry name" value="CAP"/>
    <property type="match status" value="1"/>
</dbReference>
<feature type="domain" description="SCP" evidence="2">
    <location>
        <begin position="40"/>
        <end position="155"/>
    </location>
</feature>